<gene>
    <name evidence="1" type="ORF">BpHYR1_029129</name>
</gene>
<dbReference type="Proteomes" id="UP000276133">
    <property type="component" value="Unassembled WGS sequence"/>
</dbReference>
<keyword evidence="2" id="KW-1185">Reference proteome</keyword>
<dbReference type="AlphaFoldDB" id="A0A3M7QCD0"/>
<dbReference type="OrthoDB" id="10606493at2759"/>
<evidence type="ECO:0000313" key="1">
    <source>
        <dbReference type="EMBL" id="RNA09076.1"/>
    </source>
</evidence>
<name>A0A3M7QCD0_BRAPC</name>
<dbReference type="Gene3D" id="1.20.1480.30">
    <property type="entry name" value="Designed four-helix bundle protein"/>
    <property type="match status" value="1"/>
</dbReference>
<accession>A0A3M7QCD0</accession>
<reference evidence="1 2" key="1">
    <citation type="journal article" date="2018" name="Sci. Rep.">
        <title>Genomic signatures of local adaptation to the degree of environmental predictability in rotifers.</title>
        <authorList>
            <person name="Franch-Gras L."/>
            <person name="Hahn C."/>
            <person name="Garcia-Roger E.M."/>
            <person name="Carmona M.J."/>
            <person name="Serra M."/>
            <person name="Gomez A."/>
        </authorList>
    </citation>
    <scope>NUCLEOTIDE SEQUENCE [LARGE SCALE GENOMIC DNA]</scope>
    <source>
        <strain evidence="1">HYR1</strain>
    </source>
</reference>
<sequence length="163" mass="19376">MDDHVKNFDTHVENFTKHVEKMDNHVKSFDSHVKNFDTHIENFTKHVEKMDNHVKSFDSHVKKFDKFIEKFEDSFASQTKFVDNNMSNRFFNSRLDDPLDEIKLNKIKRKRIPVNLVNVKQFKDLSIENINKFLDYYGLDIEDDPKTNHINLAIYLGISKLAI</sequence>
<organism evidence="1 2">
    <name type="scientific">Brachionus plicatilis</name>
    <name type="common">Marine rotifer</name>
    <name type="synonym">Brachionus muelleri</name>
    <dbReference type="NCBI Taxonomy" id="10195"/>
    <lineage>
        <taxon>Eukaryota</taxon>
        <taxon>Metazoa</taxon>
        <taxon>Spiralia</taxon>
        <taxon>Gnathifera</taxon>
        <taxon>Rotifera</taxon>
        <taxon>Eurotatoria</taxon>
        <taxon>Monogononta</taxon>
        <taxon>Pseudotrocha</taxon>
        <taxon>Ploima</taxon>
        <taxon>Brachionidae</taxon>
        <taxon>Brachionus</taxon>
    </lineage>
</organism>
<protein>
    <submittedName>
        <fullName evidence="1">Synaptonemal complex 1</fullName>
    </submittedName>
</protein>
<dbReference type="EMBL" id="REGN01006550">
    <property type="protein sequence ID" value="RNA09076.1"/>
    <property type="molecule type" value="Genomic_DNA"/>
</dbReference>
<evidence type="ECO:0000313" key="2">
    <source>
        <dbReference type="Proteomes" id="UP000276133"/>
    </source>
</evidence>
<proteinExistence type="predicted"/>
<comment type="caution">
    <text evidence="1">The sequence shown here is derived from an EMBL/GenBank/DDBJ whole genome shotgun (WGS) entry which is preliminary data.</text>
</comment>
<dbReference type="STRING" id="10195.A0A3M7QCD0"/>